<feature type="transmembrane region" description="Helical" evidence="1">
    <location>
        <begin position="6"/>
        <end position="25"/>
    </location>
</feature>
<organism evidence="2 3">
    <name type="scientific">Ideonella paludis</name>
    <dbReference type="NCBI Taxonomy" id="1233411"/>
    <lineage>
        <taxon>Bacteria</taxon>
        <taxon>Pseudomonadati</taxon>
        <taxon>Pseudomonadota</taxon>
        <taxon>Betaproteobacteria</taxon>
        <taxon>Burkholderiales</taxon>
        <taxon>Sphaerotilaceae</taxon>
        <taxon>Ideonella</taxon>
    </lineage>
</organism>
<evidence type="ECO:0000313" key="2">
    <source>
        <dbReference type="EMBL" id="MBQ0934497.1"/>
    </source>
</evidence>
<keyword evidence="1" id="KW-0472">Membrane</keyword>
<comment type="caution">
    <text evidence="2">The sequence shown here is derived from an EMBL/GenBank/DDBJ whole genome shotgun (WGS) entry which is preliminary data.</text>
</comment>
<gene>
    <name evidence="2" type="ORF">KAK11_04075</name>
</gene>
<keyword evidence="1" id="KW-1133">Transmembrane helix</keyword>
<keyword evidence="3" id="KW-1185">Reference proteome</keyword>
<dbReference type="RefSeq" id="WP_210806400.1">
    <property type="nucleotide sequence ID" value="NZ_JAGQDG010000001.1"/>
</dbReference>
<keyword evidence="1" id="KW-0812">Transmembrane</keyword>
<dbReference type="Proteomes" id="UP000672097">
    <property type="component" value="Unassembled WGS sequence"/>
</dbReference>
<name>A0ABS5DTM8_9BURK</name>
<sequence>MNLRPTPLTAALAGIVAAVAWPYLWSRFGGASSSGTTELVVGTLLVIALPAHAFVVGMGPSGSAEGRGVDAALLKRIGAWLAAACAVTLLRPVLGL</sequence>
<evidence type="ECO:0000313" key="3">
    <source>
        <dbReference type="Proteomes" id="UP000672097"/>
    </source>
</evidence>
<reference evidence="2 3" key="1">
    <citation type="submission" date="2021-04" db="EMBL/GenBank/DDBJ databases">
        <title>The genome sequence of type strain Ideonella paludis KCTC 32238.</title>
        <authorList>
            <person name="Liu Y."/>
        </authorList>
    </citation>
    <scope>NUCLEOTIDE SEQUENCE [LARGE SCALE GENOMIC DNA]</scope>
    <source>
        <strain evidence="2 3">KCTC 32238</strain>
    </source>
</reference>
<dbReference type="EMBL" id="JAGQDG010000001">
    <property type="protein sequence ID" value="MBQ0934497.1"/>
    <property type="molecule type" value="Genomic_DNA"/>
</dbReference>
<protein>
    <submittedName>
        <fullName evidence="2">Uncharacterized protein</fullName>
    </submittedName>
</protein>
<proteinExistence type="predicted"/>
<accession>A0ABS5DTM8</accession>
<feature type="transmembrane region" description="Helical" evidence="1">
    <location>
        <begin position="77"/>
        <end position="94"/>
    </location>
</feature>
<feature type="transmembrane region" description="Helical" evidence="1">
    <location>
        <begin position="37"/>
        <end position="57"/>
    </location>
</feature>
<evidence type="ECO:0000256" key="1">
    <source>
        <dbReference type="SAM" id="Phobius"/>
    </source>
</evidence>